<dbReference type="AlphaFoldDB" id="A0A8S3DGQ0"/>
<dbReference type="Proteomes" id="UP000681720">
    <property type="component" value="Unassembled WGS sequence"/>
</dbReference>
<accession>A0A8S3DGQ0</accession>
<comment type="caution">
    <text evidence="2">The sequence shown here is derived from an EMBL/GenBank/DDBJ whole genome shotgun (WGS) entry which is preliminary data.</text>
</comment>
<evidence type="ECO:0000313" key="3">
    <source>
        <dbReference type="Proteomes" id="UP000681720"/>
    </source>
</evidence>
<sequence length="99" mass="11436">MERGDHVCQRGGISRGFMERGDYVYHRGRISRGFLQPLAVLLSGEFQYDNYHCQIHLTGWRDTSMGALLIWLLPLSLTVIIYGYTFCCIRQNSVNFTSK</sequence>
<evidence type="ECO:0000256" key="1">
    <source>
        <dbReference type="SAM" id="Phobius"/>
    </source>
</evidence>
<keyword evidence="1" id="KW-1133">Transmembrane helix</keyword>
<organism evidence="2 3">
    <name type="scientific">Rotaria magnacalcarata</name>
    <dbReference type="NCBI Taxonomy" id="392030"/>
    <lineage>
        <taxon>Eukaryota</taxon>
        <taxon>Metazoa</taxon>
        <taxon>Spiralia</taxon>
        <taxon>Gnathifera</taxon>
        <taxon>Rotifera</taxon>
        <taxon>Eurotatoria</taxon>
        <taxon>Bdelloidea</taxon>
        <taxon>Philodinida</taxon>
        <taxon>Philodinidae</taxon>
        <taxon>Rotaria</taxon>
    </lineage>
</organism>
<keyword evidence="1" id="KW-0812">Transmembrane</keyword>
<proteinExistence type="predicted"/>
<gene>
    <name evidence="2" type="ORF">GIL414_LOCUS55125</name>
</gene>
<dbReference type="EMBL" id="CAJOBJ010194976">
    <property type="protein sequence ID" value="CAF4965837.1"/>
    <property type="molecule type" value="Genomic_DNA"/>
</dbReference>
<reference evidence="2" key="1">
    <citation type="submission" date="2021-02" db="EMBL/GenBank/DDBJ databases">
        <authorList>
            <person name="Nowell W R."/>
        </authorList>
    </citation>
    <scope>NUCLEOTIDE SEQUENCE</scope>
</reference>
<keyword evidence="1" id="KW-0472">Membrane</keyword>
<evidence type="ECO:0000313" key="2">
    <source>
        <dbReference type="EMBL" id="CAF4965837.1"/>
    </source>
</evidence>
<feature type="transmembrane region" description="Helical" evidence="1">
    <location>
        <begin position="68"/>
        <end position="89"/>
    </location>
</feature>
<name>A0A8S3DGQ0_9BILA</name>
<protein>
    <submittedName>
        <fullName evidence="2">Uncharacterized protein</fullName>
    </submittedName>
</protein>